<dbReference type="InParanoid" id="G0NP86"/>
<dbReference type="Proteomes" id="UP000008068">
    <property type="component" value="Unassembled WGS sequence"/>
</dbReference>
<keyword evidence="2" id="KW-1185">Reference proteome</keyword>
<proteinExistence type="predicted"/>
<dbReference type="EMBL" id="GL379919">
    <property type="protein sequence ID" value="EGT35128.1"/>
    <property type="molecule type" value="Genomic_DNA"/>
</dbReference>
<evidence type="ECO:0000313" key="1">
    <source>
        <dbReference type="EMBL" id="EGT35128.1"/>
    </source>
</evidence>
<dbReference type="HOGENOM" id="CLU_2388140_0_0_1"/>
<organism evidence="2">
    <name type="scientific">Caenorhabditis brenneri</name>
    <name type="common">Nematode worm</name>
    <dbReference type="NCBI Taxonomy" id="135651"/>
    <lineage>
        <taxon>Eukaryota</taxon>
        <taxon>Metazoa</taxon>
        <taxon>Ecdysozoa</taxon>
        <taxon>Nematoda</taxon>
        <taxon>Chromadorea</taxon>
        <taxon>Rhabditida</taxon>
        <taxon>Rhabditina</taxon>
        <taxon>Rhabditomorpha</taxon>
        <taxon>Rhabditoidea</taxon>
        <taxon>Rhabditidae</taxon>
        <taxon>Peloderinae</taxon>
        <taxon>Caenorhabditis</taxon>
    </lineage>
</organism>
<accession>G0NP86</accession>
<protein>
    <submittedName>
        <fullName evidence="1">Uncharacterized protein</fullName>
    </submittedName>
</protein>
<dbReference type="AlphaFoldDB" id="G0NP86"/>
<evidence type="ECO:0000313" key="2">
    <source>
        <dbReference type="Proteomes" id="UP000008068"/>
    </source>
</evidence>
<gene>
    <name evidence="1" type="ORF">CAEBREN_09532</name>
</gene>
<sequence length="94" mass="10971">MFSWIHSLFEKSKKKSGTNPCRVKRVDSSRSLHIARCVNVDKDVLVKLRYDFSEFARHVVENALNYSNIDSRVNIHRTCTLFNEIEATIDEAIR</sequence>
<name>G0NP86_CAEBE</name>
<reference evidence="2" key="1">
    <citation type="submission" date="2011-07" db="EMBL/GenBank/DDBJ databases">
        <authorList>
            <consortium name="Caenorhabditis brenneri Sequencing and Analysis Consortium"/>
            <person name="Wilson R.K."/>
        </authorList>
    </citation>
    <scope>NUCLEOTIDE SEQUENCE [LARGE SCALE GENOMIC DNA]</scope>
    <source>
        <strain evidence="2">PB2801</strain>
    </source>
</reference>